<feature type="transmembrane region" description="Helical" evidence="1">
    <location>
        <begin position="60"/>
        <end position="81"/>
    </location>
</feature>
<evidence type="ECO:0000313" key="2">
    <source>
        <dbReference type="EMBL" id="TGB05490.1"/>
    </source>
</evidence>
<accession>A0A4Z0H675</accession>
<gene>
    <name evidence="2" type="ORF">E4663_07920</name>
</gene>
<evidence type="ECO:0000256" key="1">
    <source>
        <dbReference type="SAM" id="Phobius"/>
    </source>
</evidence>
<dbReference type="Pfam" id="PF11188">
    <property type="entry name" value="DUF2975"/>
    <property type="match status" value="1"/>
</dbReference>
<dbReference type="EMBL" id="SRJC01000001">
    <property type="protein sequence ID" value="TGB05490.1"/>
    <property type="molecule type" value="Genomic_DNA"/>
</dbReference>
<proteinExistence type="predicted"/>
<name>A0A4Z0H675_9BACI</name>
<feature type="transmembrane region" description="Helical" evidence="1">
    <location>
        <begin position="87"/>
        <end position="110"/>
    </location>
</feature>
<sequence length="128" mass="14059">MSGEAAEIEPSLAYLRYPVLVGIYITAVPFFLALYEALRLLKYIDHQQAFSEAAVHSLRLIKYCALAICSLYAVGSIFLITQSALHPGIALVGLVIIFACIVIAMFGGVLQQLLKSAIEIKIENEWTI</sequence>
<dbReference type="AlphaFoldDB" id="A0A4Z0H675"/>
<dbReference type="InterPro" id="IPR021354">
    <property type="entry name" value="DUF2975"/>
</dbReference>
<organism evidence="2 3">
    <name type="scientific">Halobacillus salinus</name>
    <dbReference type="NCBI Taxonomy" id="192814"/>
    <lineage>
        <taxon>Bacteria</taxon>
        <taxon>Bacillati</taxon>
        <taxon>Bacillota</taxon>
        <taxon>Bacilli</taxon>
        <taxon>Bacillales</taxon>
        <taxon>Bacillaceae</taxon>
        <taxon>Halobacillus</taxon>
    </lineage>
</organism>
<dbReference type="STRING" id="192814.GCA_900166575_01939"/>
<evidence type="ECO:0000313" key="3">
    <source>
        <dbReference type="Proteomes" id="UP000297982"/>
    </source>
</evidence>
<keyword evidence="1" id="KW-0812">Transmembrane</keyword>
<reference evidence="2 3" key="1">
    <citation type="journal article" date="2003" name="Int. J. Syst. Evol. Microbiol.">
        <title>Halobacillus salinus sp. nov., isolated from a salt lake on the coast of the East Sea in Korea.</title>
        <authorList>
            <person name="Yoon J.H."/>
            <person name="Kang K.H."/>
            <person name="Park Y.H."/>
        </authorList>
    </citation>
    <scope>NUCLEOTIDE SEQUENCE [LARGE SCALE GENOMIC DNA]</scope>
    <source>
        <strain evidence="2 3">HSL-3</strain>
    </source>
</reference>
<feature type="transmembrane region" description="Helical" evidence="1">
    <location>
        <begin position="20"/>
        <end position="40"/>
    </location>
</feature>
<keyword evidence="1" id="KW-1133">Transmembrane helix</keyword>
<keyword evidence="1" id="KW-0472">Membrane</keyword>
<comment type="caution">
    <text evidence="2">The sequence shown here is derived from an EMBL/GenBank/DDBJ whole genome shotgun (WGS) entry which is preliminary data.</text>
</comment>
<protein>
    <submittedName>
        <fullName evidence="2">DUF2975 domain-containing protein</fullName>
    </submittedName>
</protein>
<keyword evidence="3" id="KW-1185">Reference proteome</keyword>
<dbReference type="Proteomes" id="UP000297982">
    <property type="component" value="Unassembled WGS sequence"/>
</dbReference>